<dbReference type="AlphaFoldDB" id="A0A445BHN7"/>
<keyword evidence="1" id="KW-0863">Zinc-finger</keyword>
<gene>
    <name evidence="3" type="ORF">Ahy_A09g043155</name>
</gene>
<reference evidence="3 4" key="1">
    <citation type="submission" date="2019-01" db="EMBL/GenBank/DDBJ databases">
        <title>Sequencing of cultivated peanut Arachis hypogaea provides insights into genome evolution and oil improvement.</title>
        <authorList>
            <person name="Chen X."/>
        </authorList>
    </citation>
    <scope>NUCLEOTIDE SEQUENCE [LARGE SCALE GENOMIC DNA]</scope>
    <source>
        <strain evidence="4">cv. Fuhuasheng</strain>
        <tissue evidence="3">Leaves</tissue>
    </source>
</reference>
<dbReference type="InterPro" id="IPR001841">
    <property type="entry name" value="Znf_RING"/>
</dbReference>
<accession>A0A445BHN7</accession>
<comment type="caution">
    <text evidence="3">The sequence shown here is derived from an EMBL/GenBank/DDBJ whole genome shotgun (WGS) entry which is preliminary data.</text>
</comment>
<dbReference type="SUPFAM" id="SSF57850">
    <property type="entry name" value="RING/U-box"/>
    <property type="match status" value="1"/>
</dbReference>
<protein>
    <recommendedName>
        <fullName evidence="2">RING-type domain-containing protein</fullName>
    </recommendedName>
</protein>
<dbReference type="Gene3D" id="3.30.40.10">
    <property type="entry name" value="Zinc/RING finger domain, C3HC4 (zinc finger)"/>
    <property type="match status" value="1"/>
</dbReference>
<evidence type="ECO:0000259" key="2">
    <source>
        <dbReference type="PROSITE" id="PS50089"/>
    </source>
</evidence>
<evidence type="ECO:0000313" key="3">
    <source>
        <dbReference type="EMBL" id="RYR38183.1"/>
    </source>
</evidence>
<dbReference type="PANTHER" id="PTHR46519">
    <property type="entry name" value="RING/U-BOX SUPERFAMILY PROTEIN"/>
    <property type="match status" value="1"/>
</dbReference>
<evidence type="ECO:0000256" key="1">
    <source>
        <dbReference type="PROSITE-ProRule" id="PRU00175"/>
    </source>
</evidence>
<dbReference type="STRING" id="3818.A0A445BHN7"/>
<sequence>MLRFRVDSRAFREEKQLGFSSNCNPCHSHPLPLLQISATCFRRRATLPPPPRHASAAAPCLPTPPTLNKIRGTRDHDLPDDKSKWECVRKGVCYICCESNIDSLLYRCGHMCTCSNCANDLHRIGRKCPMCQAPVVEINDSTRMRLAVDLVLEEYNDLCLVIQENAWQYRTKVEAEHEDIWE</sequence>
<proteinExistence type="predicted"/>
<feature type="domain" description="RING-type" evidence="2">
    <location>
        <begin position="93"/>
        <end position="132"/>
    </location>
</feature>
<dbReference type="GO" id="GO:0008270">
    <property type="term" value="F:zinc ion binding"/>
    <property type="evidence" value="ECO:0007669"/>
    <property type="project" value="UniProtKB-KW"/>
</dbReference>
<dbReference type="EMBL" id="SDMP01000009">
    <property type="protein sequence ID" value="RYR38183.1"/>
    <property type="molecule type" value="Genomic_DNA"/>
</dbReference>
<dbReference type="Proteomes" id="UP000289738">
    <property type="component" value="Chromosome A09"/>
</dbReference>
<dbReference type="PROSITE" id="PS50089">
    <property type="entry name" value="ZF_RING_2"/>
    <property type="match status" value="1"/>
</dbReference>
<evidence type="ECO:0000313" key="4">
    <source>
        <dbReference type="Proteomes" id="UP000289738"/>
    </source>
</evidence>
<keyword evidence="1" id="KW-0862">Zinc</keyword>
<dbReference type="Pfam" id="PF13920">
    <property type="entry name" value="zf-C3HC4_3"/>
    <property type="match status" value="1"/>
</dbReference>
<keyword evidence="4" id="KW-1185">Reference proteome</keyword>
<name>A0A445BHN7_ARAHY</name>
<dbReference type="PANTHER" id="PTHR46519:SF3">
    <property type="entry name" value="RING_U-BOX SUPERFAMILY PROTEIN"/>
    <property type="match status" value="1"/>
</dbReference>
<dbReference type="InterPro" id="IPR013083">
    <property type="entry name" value="Znf_RING/FYVE/PHD"/>
</dbReference>
<organism evidence="3 4">
    <name type="scientific">Arachis hypogaea</name>
    <name type="common">Peanut</name>
    <dbReference type="NCBI Taxonomy" id="3818"/>
    <lineage>
        <taxon>Eukaryota</taxon>
        <taxon>Viridiplantae</taxon>
        <taxon>Streptophyta</taxon>
        <taxon>Embryophyta</taxon>
        <taxon>Tracheophyta</taxon>
        <taxon>Spermatophyta</taxon>
        <taxon>Magnoliopsida</taxon>
        <taxon>eudicotyledons</taxon>
        <taxon>Gunneridae</taxon>
        <taxon>Pentapetalae</taxon>
        <taxon>rosids</taxon>
        <taxon>fabids</taxon>
        <taxon>Fabales</taxon>
        <taxon>Fabaceae</taxon>
        <taxon>Papilionoideae</taxon>
        <taxon>50 kb inversion clade</taxon>
        <taxon>dalbergioids sensu lato</taxon>
        <taxon>Dalbergieae</taxon>
        <taxon>Pterocarpus clade</taxon>
        <taxon>Arachis</taxon>
    </lineage>
</organism>
<keyword evidence="1" id="KW-0479">Metal-binding</keyword>